<gene>
    <name evidence="1" type="ORF">Lalb_Chr08g0237641</name>
</gene>
<evidence type="ECO:0000313" key="2">
    <source>
        <dbReference type="Proteomes" id="UP000447434"/>
    </source>
</evidence>
<keyword evidence="2" id="KW-1185">Reference proteome</keyword>
<name>A0A6A4Q444_LUPAL</name>
<sequence>MRKMKKKMVTRMWRGDCKMEDFEELEFWVSCHTPIWRLTLMLIGG</sequence>
<protein>
    <submittedName>
        <fullName evidence="1">Uncharacterized protein</fullName>
    </submittedName>
</protein>
<evidence type="ECO:0000313" key="1">
    <source>
        <dbReference type="EMBL" id="KAE9608621.1"/>
    </source>
</evidence>
<comment type="caution">
    <text evidence="1">The sequence shown here is derived from an EMBL/GenBank/DDBJ whole genome shotgun (WGS) entry which is preliminary data.</text>
</comment>
<proteinExistence type="predicted"/>
<dbReference type="EMBL" id="WOCE01000008">
    <property type="protein sequence ID" value="KAE9608621.1"/>
    <property type="molecule type" value="Genomic_DNA"/>
</dbReference>
<accession>A0A6A4Q444</accession>
<organism evidence="1 2">
    <name type="scientific">Lupinus albus</name>
    <name type="common">White lupine</name>
    <name type="synonym">Lupinus termis</name>
    <dbReference type="NCBI Taxonomy" id="3870"/>
    <lineage>
        <taxon>Eukaryota</taxon>
        <taxon>Viridiplantae</taxon>
        <taxon>Streptophyta</taxon>
        <taxon>Embryophyta</taxon>
        <taxon>Tracheophyta</taxon>
        <taxon>Spermatophyta</taxon>
        <taxon>Magnoliopsida</taxon>
        <taxon>eudicotyledons</taxon>
        <taxon>Gunneridae</taxon>
        <taxon>Pentapetalae</taxon>
        <taxon>rosids</taxon>
        <taxon>fabids</taxon>
        <taxon>Fabales</taxon>
        <taxon>Fabaceae</taxon>
        <taxon>Papilionoideae</taxon>
        <taxon>50 kb inversion clade</taxon>
        <taxon>genistoids sensu lato</taxon>
        <taxon>core genistoids</taxon>
        <taxon>Genisteae</taxon>
        <taxon>Lupinus</taxon>
    </lineage>
</organism>
<reference evidence="2" key="1">
    <citation type="journal article" date="2020" name="Nat. Commun.">
        <title>Genome sequence of the cluster root forming white lupin.</title>
        <authorList>
            <person name="Hufnagel B."/>
            <person name="Marques A."/>
            <person name="Soriano A."/>
            <person name="Marques L."/>
            <person name="Divol F."/>
            <person name="Doumas P."/>
            <person name="Sallet E."/>
            <person name="Mancinotti D."/>
            <person name="Carrere S."/>
            <person name="Marande W."/>
            <person name="Arribat S."/>
            <person name="Keller J."/>
            <person name="Huneau C."/>
            <person name="Blein T."/>
            <person name="Aime D."/>
            <person name="Laguerre M."/>
            <person name="Taylor J."/>
            <person name="Schubert V."/>
            <person name="Nelson M."/>
            <person name="Geu-Flores F."/>
            <person name="Crespi M."/>
            <person name="Gallardo-Guerrero K."/>
            <person name="Delaux P.-M."/>
            <person name="Salse J."/>
            <person name="Berges H."/>
            <person name="Guyot R."/>
            <person name="Gouzy J."/>
            <person name="Peret B."/>
        </authorList>
    </citation>
    <scope>NUCLEOTIDE SEQUENCE [LARGE SCALE GENOMIC DNA]</scope>
    <source>
        <strain evidence="2">cv. Amiga</strain>
    </source>
</reference>
<dbReference type="AlphaFoldDB" id="A0A6A4Q444"/>
<dbReference type="Proteomes" id="UP000447434">
    <property type="component" value="Chromosome 8"/>
</dbReference>